<dbReference type="AlphaFoldDB" id="A0A438E6Q9"/>
<sequence>MAKLRVDGVLLDGEDNIKEAVTNAFQRILAETGEWRLSLDGLDFDCLQCVDSEVLETPFSEEEVLEALSNLCGDKALGPDGFTLAFWQHCWDFVKPEAKEGSFINGFLFRGRNGVGVEVSHFLFADDTLIISIWGKSEMIPVGNDPNLEEFAEVLGCKVGAIPTTYLGIPLEAPYKFSKVWKGVEEGFQKRLAWWKRQYLSKGGRQTLIKSTLSLVNKPHLLSWSVVCLEKVKGGLGFRSLGTFSKALLWKWSWRFAIERNPLWKQVIVGKYGQEDEGWCTNGVRERHGVGVWKAIKNGWEDLKVRMRFKVASFKDARVANAWDGGSWNPRIQWSRLTQRVSQLLCLGGNFGYDFDSRSTQKEGWKMPNGCYMCKEEEETRVHILLHCPKARILWQLLFALFSVQWVMHSSVRGVGNAISEDGFSFMMSPAISGSVWKALLSQGRPAPGKELTNEFNVLEAGLWNSISLNKGCYKGQETISRLITYDGVKQRLWGISLSGPAEPGSPITADGKKRQAASNGNTVIVGDNIAGTVVEVPFLAWQSPPSKSSGP</sequence>
<evidence type="ECO:0000256" key="1">
    <source>
        <dbReference type="ARBA" id="ARBA00022946"/>
    </source>
</evidence>
<dbReference type="EMBL" id="QGNW01001380">
    <property type="protein sequence ID" value="RVW43475.1"/>
    <property type="molecule type" value="Genomic_DNA"/>
</dbReference>
<dbReference type="NCBIfam" id="TIGR03317">
    <property type="entry name" value="ygfZ_signature"/>
    <property type="match status" value="1"/>
</dbReference>
<dbReference type="GO" id="GO:0016740">
    <property type="term" value="F:transferase activity"/>
    <property type="evidence" value="ECO:0007669"/>
    <property type="project" value="UniProtKB-KW"/>
</dbReference>
<dbReference type="InterPro" id="IPR026960">
    <property type="entry name" value="RVT-Znf"/>
</dbReference>
<dbReference type="Proteomes" id="UP000288805">
    <property type="component" value="Unassembled WGS sequence"/>
</dbReference>
<dbReference type="Pfam" id="PF13966">
    <property type="entry name" value="zf-RVT"/>
    <property type="match status" value="1"/>
</dbReference>
<dbReference type="Gene3D" id="3.30.1360.120">
    <property type="entry name" value="Probable tRNA modification gtpase trme, domain 1"/>
    <property type="match status" value="1"/>
</dbReference>
<feature type="domain" description="Reverse transcriptase zinc-binding" evidence="2">
    <location>
        <begin position="360"/>
        <end position="395"/>
    </location>
</feature>
<comment type="caution">
    <text evidence="3">The sequence shown here is derived from an EMBL/GenBank/DDBJ whole genome shotgun (WGS) entry which is preliminary data.</text>
</comment>
<dbReference type="InterPro" id="IPR017703">
    <property type="entry name" value="YgfZ/GCV_T_CS"/>
</dbReference>
<dbReference type="PANTHER" id="PTHR33116">
    <property type="entry name" value="REVERSE TRANSCRIPTASE ZINC-BINDING DOMAIN-CONTAINING PROTEIN-RELATED-RELATED"/>
    <property type="match status" value="1"/>
</dbReference>
<keyword evidence="1" id="KW-0809">Transit peptide</keyword>
<organism evidence="3 4">
    <name type="scientific">Vitis vinifera</name>
    <name type="common">Grape</name>
    <dbReference type="NCBI Taxonomy" id="29760"/>
    <lineage>
        <taxon>Eukaryota</taxon>
        <taxon>Viridiplantae</taxon>
        <taxon>Streptophyta</taxon>
        <taxon>Embryophyta</taxon>
        <taxon>Tracheophyta</taxon>
        <taxon>Spermatophyta</taxon>
        <taxon>Magnoliopsida</taxon>
        <taxon>eudicotyledons</taxon>
        <taxon>Gunneridae</taxon>
        <taxon>Pentapetalae</taxon>
        <taxon>rosids</taxon>
        <taxon>Vitales</taxon>
        <taxon>Vitaceae</taxon>
        <taxon>Viteae</taxon>
        <taxon>Vitis</taxon>
    </lineage>
</organism>
<name>A0A438E6Q9_VITVI</name>
<dbReference type="InterPro" id="IPR027266">
    <property type="entry name" value="TrmE/GcvT-like"/>
</dbReference>
<evidence type="ECO:0000259" key="2">
    <source>
        <dbReference type="Pfam" id="PF13966"/>
    </source>
</evidence>
<keyword evidence="3" id="KW-0808">Transferase</keyword>
<dbReference type="PANTHER" id="PTHR33116:SF78">
    <property type="entry name" value="OS12G0587133 PROTEIN"/>
    <property type="match status" value="1"/>
</dbReference>
<proteinExistence type="predicted"/>
<evidence type="ECO:0000313" key="4">
    <source>
        <dbReference type="Proteomes" id="UP000288805"/>
    </source>
</evidence>
<accession>A0A438E6Q9</accession>
<protein>
    <submittedName>
        <fullName evidence="3">Putative transferase, chloroplastic</fullName>
    </submittedName>
</protein>
<evidence type="ECO:0000313" key="3">
    <source>
        <dbReference type="EMBL" id="RVW43475.1"/>
    </source>
</evidence>
<gene>
    <name evidence="3" type="primary">VvCHDh000612_3</name>
    <name evidence="3" type="ORF">CK203_095340</name>
</gene>
<reference evidence="3 4" key="1">
    <citation type="journal article" date="2018" name="PLoS Genet.">
        <title>Population sequencing reveals clonal diversity and ancestral inbreeding in the grapevine cultivar Chardonnay.</title>
        <authorList>
            <person name="Roach M.J."/>
            <person name="Johnson D.L."/>
            <person name="Bohlmann J."/>
            <person name="van Vuuren H.J."/>
            <person name="Jones S.J."/>
            <person name="Pretorius I.S."/>
            <person name="Schmidt S.A."/>
            <person name="Borneman A.R."/>
        </authorList>
    </citation>
    <scope>NUCLEOTIDE SEQUENCE [LARGE SCALE GENOMIC DNA]</scope>
    <source>
        <strain evidence="4">cv. Chardonnay</strain>
        <tissue evidence="3">Leaf</tissue>
    </source>
</reference>
<dbReference type="SUPFAM" id="SSF103025">
    <property type="entry name" value="Folate-binding domain"/>
    <property type="match status" value="1"/>
</dbReference>